<feature type="region of interest" description="Disordered" evidence="1">
    <location>
        <begin position="289"/>
        <end position="308"/>
    </location>
</feature>
<evidence type="ECO:0008006" key="4">
    <source>
        <dbReference type="Google" id="ProtNLM"/>
    </source>
</evidence>
<dbReference type="SUPFAM" id="SSF53955">
    <property type="entry name" value="Lysozyme-like"/>
    <property type="match status" value="1"/>
</dbReference>
<sequence length="308" mass="34021">MLFITNTVGEKFTYCKSQYAITGPHCQFLRKYPQNNRNYEKRIKQLPIIDLEPKPKLMAKLITNVFEYGSTTFGYATCEKLGDGRGFTCGLVGFTTGTNDALAVIVAYDKLKPGSELAKFIPELTRISKLDWDTNGRDNTNKLGGFMEAWSKVSCSDPEFRAVQDKVADQLYLIPGLQLGDAAGVRTNLGRAIMYDTAVQHGWEEDDGVSLLTILNLVGAPNGRTEAQYLEDFIKARWIVLCCTKDKVWPASADRTSDLMDILKTGNFDLNPPIRLKAYTTNISGNEDPTKNITGCSGGKKSKKGGGD</sequence>
<dbReference type="CDD" id="cd00978">
    <property type="entry name" value="chitosanase_GH46"/>
    <property type="match status" value="1"/>
</dbReference>
<evidence type="ECO:0000313" key="3">
    <source>
        <dbReference type="Proteomes" id="UP001479436"/>
    </source>
</evidence>
<keyword evidence="3" id="KW-1185">Reference proteome</keyword>
<proteinExistence type="predicted"/>
<name>A0ABR2X0D8_9FUNG</name>
<reference evidence="2 3" key="1">
    <citation type="submission" date="2023-04" db="EMBL/GenBank/DDBJ databases">
        <title>Genome of Basidiobolus ranarum AG-B5.</title>
        <authorList>
            <person name="Stajich J.E."/>
            <person name="Carter-House D."/>
            <person name="Gryganskyi A."/>
        </authorList>
    </citation>
    <scope>NUCLEOTIDE SEQUENCE [LARGE SCALE GENOMIC DNA]</scope>
    <source>
        <strain evidence="2 3">AG-B5</strain>
    </source>
</reference>
<evidence type="ECO:0000313" key="2">
    <source>
        <dbReference type="EMBL" id="KAK9767222.1"/>
    </source>
</evidence>
<accession>A0ABR2X0D8</accession>
<comment type="caution">
    <text evidence="2">The sequence shown here is derived from an EMBL/GenBank/DDBJ whole genome shotgun (WGS) entry which is preliminary data.</text>
</comment>
<protein>
    <recommendedName>
        <fullName evidence="4">Chitosanase</fullName>
    </recommendedName>
</protein>
<evidence type="ECO:0000256" key="1">
    <source>
        <dbReference type="SAM" id="MobiDB-lite"/>
    </source>
</evidence>
<dbReference type="InterPro" id="IPR023346">
    <property type="entry name" value="Lysozyme-like_dom_sf"/>
</dbReference>
<dbReference type="EMBL" id="JASJQH010000092">
    <property type="protein sequence ID" value="KAK9767222.1"/>
    <property type="molecule type" value="Genomic_DNA"/>
</dbReference>
<gene>
    <name evidence="2" type="ORF">K7432_003145</name>
</gene>
<dbReference type="InterPro" id="IPR000400">
    <property type="entry name" value="Glyco_hydro_46"/>
</dbReference>
<organism evidence="2 3">
    <name type="scientific">Basidiobolus ranarum</name>
    <dbReference type="NCBI Taxonomy" id="34480"/>
    <lineage>
        <taxon>Eukaryota</taxon>
        <taxon>Fungi</taxon>
        <taxon>Fungi incertae sedis</taxon>
        <taxon>Zoopagomycota</taxon>
        <taxon>Entomophthoromycotina</taxon>
        <taxon>Basidiobolomycetes</taxon>
        <taxon>Basidiobolales</taxon>
        <taxon>Basidiobolaceae</taxon>
        <taxon>Basidiobolus</taxon>
    </lineage>
</organism>
<dbReference type="Gene3D" id="3.30.386.10">
    <property type="entry name" value="Chitosanase, subunit A, domain 2"/>
    <property type="match status" value="1"/>
</dbReference>
<dbReference type="InterPro" id="IPR023099">
    <property type="entry name" value="Glyco_hydro_46_N"/>
</dbReference>
<dbReference type="Proteomes" id="UP001479436">
    <property type="component" value="Unassembled WGS sequence"/>
</dbReference>
<dbReference type="Gene3D" id="1.20.141.10">
    <property type="entry name" value="Chitosanase, subunit A, domain 1"/>
    <property type="match status" value="1"/>
</dbReference>
<dbReference type="Pfam" id="PF01374">
    <property type="entry name" value="Glyco_hydro_46"/>
    <property type="match status" value="1"/>
</dbReference>